<feature type="signal peptide" evidence="1">
    <location>
        <begin position="1"/>
        <end position="20"/>
    </location>
</feature>
<organism evidence="4">
    <name type="scientific">Soboliphyme baturini</name>
    <dbReference type="NCBI Taxonomy" id="241478"/>
    <lineage>
        <taxon>Eukaryota</taxon>
        <taxon>Metazoa</taxon>
        <taxon>Ecdysozoa</taxon>
        <taxon>Nematoda</taxon>
        <taxon>Enoplea</taxon>
        <taxon>Dorylaimia</taxon>
        <taxon>Dioctophymatida</taxon>
        <taxon>Dioctophymatoidea</taxon>
        <taxon>Soboliphymatidae</taxon>
        <taxon>Soboliphyme</taxon>
    </lineage>
</organism>
<gene>
    <name evidence="2" type="ORF">SBAD_LOCUS1012</name>
</gene>
<dbReference type="WBParaSite" id="SBAD_0000104401-mRNA-1">
    <property type="protein sequence ID" value="SBAD_0000104401-mRNA-1"/>
    <property type="gene ID" value="SBAD_0000104401"/>
</dbReference>
<proteinExistence type="predicted"/>
<evidence type="ECO:0000313" key="2">
    <source>
        <dbReference type="EMBL" id="VDO92893.1"/>
    </source>
</evidence>
<dbReference type="Proteomes" id="UP000270296">
    <property type="component" value="Unassembled WGS sequence"/>
</dbReference>
<evidence type="ECO:0000256" key="1">
    <source>
        <dbReference type="SAM" id="SignalP"/>
    </source>
</evidence>
<name>A0A183IBL8_9BILA</name>
<dbReference type="AlphaFoldDB" id="A0A183IBL8"/>
<dbReference type="EMBL" id="UZAM01006681">
    <property type="protein sequence ID" value="VDO92893.1"/>
    <property type="molecule type" value="Genomic_DNA"/>
</dbReference>
<reference evidence="4" key="1">
    <citation type="submission" date="2016-06" db="UniProtKB">
        <authorList>
            <consortium name="WormBaseParasite"/>
        </authorList>
    </citation>
    <scope>IDENTIFICATION</scope>
</reference>
<feature type="chain" id="PRO_5043139908" evidence="1">
    <location>
        <begin position="21"/>
        <end position="339"/>
    </location>
</feature>
<protein>
    <submittedName>
        <fullName evidence="4">SCP domain-containing protein</fullName>
    </submittedName>
</protein>
<keyword evidence="1" id="KW-0732">Signal</keyword>
<accession>A0A183IBL8</accession>
<sequence>MSNTAVFVVFVCFLIGHGDSATTGRCPHETSKKIQGYGFGSPRRCLSLFNADLMINPALRSYETVAKTCEALKKGSIAFAGKHFKPGHYWKFLKGRHEALTILNGWRLASAKWHQFAKCSDDKIGCTEIAINLNIAGNPDNQHIMRLHHYSYEISLNVDLRLTYVDYLRVIATSMEQQFCSYLVRDERTKEFTNAATFNCTSWSFGYYMCESDPYDDCKFTSSEVCTYVATEGKCFFKDRINVLEAAEQPYGRCPESRLRLDSPCLCTSCSRTHWLPWSTFNGTCGTVYSIRYRSRNGMDQAACRKVDMRPYCCNETRITNLQDCTPGNQVILTSTTKN</sequence>
<keyword evidence="3" id="KW-1185">Reference proteome</keyword>
<reference evidence="2 3" key="2">
    <citation type="submission" date="2018-11" db="EMBL/GenBank/DDBJ databases">
        <authorList>
            <consortium name="Pathogen Informatics"/>
        </authorList>
    </citation>
    <scope>NUCLEOTIDE SEQUENCE [LARGE SCALE GENOMIC DNA]</scope>
</reference>
<evidence type="ECO:0000313" key="4">
    <source>
        <dbReference type="WBParaSite" id="SBAD_0000104401-mRNA-1"/>
    </source>
</evidence>
<evidence type="ECO:0000313" key="3">
    <source>
        <dbReference type="Proteomes" id="UP000270296"/>
    </source>
</evidence>